<keyword evidence="1 2" id="KW-0238">DNA-binding</keyword>
<protein>
    <recommendedName>
        <fullName evidence="4">HTH tetR-type domain-containing protein</fullName>
    </recommendedName>
</protein>
<accession>A0A2N4SYR8</accession>
<evidence type="ECO:0000313" key="6">
    <source>
        <dbReference type="Proteomes" id="UP000234632"/>
    </source>
</evidence>
<dbReference type="PRINTS" id="PR00455">
    <property type="entry name" value="HTHTETR"/>
</dbReference>
<evidence type="ECO:0000256" key="1">
    <source>
        <dbReference type="ARBA" id="ARBA00023125"/>
    </source>
</evidence>
<dbReference type="RefSeq" id="WP_101850886.1">
    <property type="nucleotide sequence ID" value="NZ_LOMZ01000001.1"/>
</dbReference>
<dbReference type="Gene3D" id="1.10.357.10">
    <property type="entry name" value="Tetracycline Repressor, domain 2"/>
    <property type="match status" value="1"/>
</dbReference>
<name>A0A2N4SYR8_9MICC</name>
<dbReference type="SUPFAM" id="SSF46689">
    <property type="entry name" value="Homeodomain-like"/>
    <property type="match status" value="1"/>
</dbReference>
<dbReference type="PROSITE" id="PS50977">
    <property type="entry name" value="HTH_TETR_2"/>
    <property type="match status" value="1"/>
</dbReference>
<evidence type="ECO:0000256" key="3">
    <source>
        <dbReference type="SAM" id="MobiDB-lite"/>
    </source>
</evidence>
<organism evidence="5 6">
    <name type="scientific">Kocuria flava</name>
    <dbReference type="NCBI Taxonomy" id="446860"/>
    <lineage>
        <taxon>Bacteria</taxon>
        <taxon>Bacillati</taxon>
        <taxon>Actinomycetota</taxon>
        <taxon>Actinomycetes</taxon>
        <taxon>Micrococcales</taxon>
        <taxon>Micrococcaceae</taxon>
        <taxon>Kocuria</taxon>
    </lineage>
</organism>
<reference evidence="5 6" key="1">
    <citation type="submission" date="2015-12" db="EMBL/GenBank/DDBJ databases">
        <authorList>
            <person name="Shamseldin A."/>
            <person name="Moawad H."/>
            <person name="Abd El-Rahim W.M."/>
            <person name="Sadowsky M.J."/>
        </authorList>
    </citation>
    <scope>NUCLEOTIDE SEQUENCE [LARGE SCALE GENOMIC DNA]</scope>
    <source>
        <strain evidence="5 6">S43</strain>
    </source>
</reference>
<dbReference type="Gene3D" id="1.10.10.60">
    <property type="entry name" value="Homeodomain-like"/>
    <property type="match status" value="1"/>
</dbReference>
<evidence type="ECO:0000313" key="5">
    <source>
        <dbReference type="EMBL" id="PLC11125.1"/>
    </source>
</evidence>
<dbReference type="AlphaFoldDB" id="A0A2N4SYR8"/>
<evidence type="ECO:0000259" key="4">
    <source>
        <dbReference type="PROSITE" id="PS50977"/>
    </source>
</evidence>
<feature type="domain" description="HTH tetR-type" evidence="4">
    <location>
        <begin position="5"/>
        <end position="65"/>
    </location>
</feature>
<sequence>MTAGPGASPDVVTGSIRLLAERGWEATTVDQLAQAAGVSRATFFRRYGSKEDIVFADHAATLRRLEELLARTDQDPATVLRTGVLLVFRHHLDHRERTLARHALLRQVPQLRDRELITSHRYERVFRAWLRTALPPGPHRETLATALSAAAVAVHNAALRAWLRAPGTDPTEELDARTARLARTLIAGLGNGGGGAHGGEGRAAADLRPHGGPGGAAAPGAAGGPAVVVTVLDPGAGTEEVLAAVRAALETAPGTRG</sequence>
<dbReference type="GO" id="GO:0003700">
    <property type="term" value="F:DNA-binding transcription factor activity"/>
    <property type="evidence" value="ECO:0007669"/>
    <property type="project" value="TreeGrafter"/>
</dbReference>
<proteinExistence type="predicted"/>
<dbReference type="InterPro" id="IPR009057">
    <property type="entry name" value="Homeodomain-like_sf"/>
</dbReference>
<dbReference type="InterPro" id="IPR050109">
    <property type="entry name" value="HTH-type_TetR-like_transc_reg"/>
</dbReference>
<feature type="compositionally biased region" description="Basic and acidic residues" evidence="3">
    <location>
        <begin position="199"/>
        <end position="209"/>
    </location>
</feature>
<dbReference type="Proteomes" id="UP000234632">
    <property type="component" value="Unassembled WGS sequence"/>
</dbReference>
<dbReference type="Pfam" id="PF00440">
    <property type="entry name" value="TetR_N"/>
    <property type="match status" value="1"/>
</dbReference>
<dbReference type="EMBL" id="LOMZ01000001">
    <property type="protein sequence ID" value="PLC11125.1"/>
    <property type="molecule type" value="Genomic_DNA"/>
</dbReference>
<feature type="region of interest" description="Disordered" evidence="3">
    <location>
        <begin position="192"/>
        <end position="222"/>
    </location>
</feature>
<dbReference type="GO" id="GO:0000976">
    <property type="term" value="F:transcription cis-regulatory region binding"/>
    <property type="evidence" value="ECO:0007669"/>
    <property type="project" value="TreeGrafter"/>
</dbReference>
<feature type="DNA-binding region" description="H-T-H motif" evidence="2">
    <location>
        <begin position="28"/>
        <end position="47"/>
    </location>
</feature>
<feature type="compositionally biased region" description="Gly residues" evidence="3">
    <location>
        <begin position="211"/>
        <end position="222"/>
    </location>
</feature>
<dbReference type="InterPro" id="IPR001647">
    <property type="entry name" value="HTH_TetR"/>
</dbReference>
<gene>
    <name evidence="5" type="ORF">AUQ48_01230</name>
</gene>
<dbReference type="PANTHER" id="PTHR30055">
    <property type="entry name" value="HTH-TYPE TRANSCRIPTIONAL REGULATOR RUTR"/>
    <property type="match status" value="1"/>
</dbReference>
<dbReference type="PANTHER" id="PTHR30055:SF226">
    <property type="entry name" value="HTH-TYPE TRANSCRIPTIONAL REGULATOR PKSA"/>
    <property type="match status" value="1"/>
</dbReference>
<evidence type="ECO:0000256" key="2">
    <source>
        <dbReference type="PROSITE-ProRule" id="PRU00335"/>
    </source>
</evidence>
<comment type="caution">
    <text evidence="5">The sequence shown here is derived from an EMBL/GenBank/DDBJ whole genome shotgun (WGS) entry which is preliminary data.</text>
</comment>